<gene>
    <name evidence="10" type="ORF">ENR15_23390</name>
</gene>
<dbReference type="GO" id="GO:0005524">
    <property type="term" value="F:ATP binding"/>
    <property type="evidence" value="ECO:0007669"/>
    <property type="project" value="UniProtKB-KW"/>
</dbReference>
<dbReference type="EC" id="2.7.11.1" evidence="1"/>
<dbReference type="SMART" id="SM00220">
    <property type="entry name" value="S_TKc"/>
    <property type="match status" value="1"/>
</dbReference>
<keyword evidence="2 10" id="KW-0723">Serine/threonine-protein kinase</keyword>
<dbReference type="InterPro" id="IPR008271">
    <property type="entry name" value="Ser/Thr_kinase_AS"/>
</dbReference>
<evidence type="ECO:0000256" key="8">
    <source>
        <dbReference type="ARBA" id="ARBA00048679"/>
    </source>
</evidence>
<comment type="caution">
    <text evidence="10">The sequence shown here is derived from an EMBL/GenBank/DDBJ whole genome shotgun (WGS) entry which is preliminary data.</text>
</comment>
<dbReference type="GO" id="GO:0004674">
    <property type="term" value="F:protein serine/threonine kinase activity"/>
    <property type="evidence" value="ECO:0007669"/>
    <property type="project" value="UniProtKB-KW"/>
</dbReference>
<evidence type="ECO:0000256" key="2">
    <source>
        <dbReference type="ARBA" id="ARBA00022527"/>
    </source>
</evidence>
<evidence type="ECO:0000256" key="7">
    <source>
        <dbReference type="ARBA" id="ARBA00047899"/>
    </source>
</evidence>
<protein>
    <recommendedName>
        <fullName evidence="1">non-specific serine/threonine protein kinase</fullName>
        <ecNumber evidence="1">2.7.11.1</ecNumber>
    </recommendedName>
</protein>
<dbReference type="Pfam" id="PF00069">
    <property type="entry name" value="Pkinase"/>
    <property type="match status" value="1"/>
</dbReference>
<dbReference type="CDD" id="cd14014">
    <property type="entry name" value="STKc_PknB_like"/>
    <property type="match status" value="1"/>
</dbReference>
<reference evidence="10" key="1">
    <citation type="journal article" date="2020" name="mSystems">
        <title>Genome- and Community-Level Interaction Insights into Carbon Utilization and Element Cycling Functions of Hydrothermarchaeota in Hydrothermal Sediment.</title>
        <authorList>
            <person name="Zhou Z."/>
            <person name="Liu Y."/>
            <person name="Xu W."/>
            <person name="Pan J."/>
            <person name="Luo Z.H."/>
            <person name="Li M."/>
        </authorList>
    </citation>
    <scope>NUCLEOTIDE SEQUENCE [LARGE SCALE GENOMIC DNA]</scope>
    <source>
        <strain evidence="10">SpSt-374</strain>
    </source>
</reference>
<dbReference type="AlphaFoldDB" id="A0A7C3ZKG6"/>
<dbReference type="PROSITE" id="PS50011">
    <property type="entry name" value="PROTEIN_KINASE_DOM"/>
    <property type="match status" value="1"/>
</dbReference>
<proteinExistence type="predicted"/>
<keyword evidence="5 10" id="KW-0418">Kinase</keyword>
<keyword evidence="4" id="KW-0547">Nucleotide-binding</keyword>
<dbReference type="PANTHER" id="PTHR24363">
    <property type="entry name" value="SERINE/THREONINE PROTEIN KINASE"/>
    <property type="match status" value="1"/>
</dbReference>
<organism evidence="10">
    <name type="scientific">Planktothricoides sp. SpSt-374</name>
    <dbReference type="NCBI Taxonomy" id="2282167"/>
    <lineage>
        <taxon>Bacteria</taxon>
        <taxon>Bacillati</taxon>
        <taxon>Cyanobacteriota</taxon>
        <taxon>Cyanophyceae</taxon>
        <taxon>Oscillatoriophycideae</taxon>
        <taxon>Oscillatoriales</taxon>
        <taxon>Oscillatoriaceae</taxon>
        <taxon>Planktothricoides</taxon>
    </lineage>
</organism>
<evidence type="ECO:0000259" key="9">
    <source>
        <dbReference type="PROSITE" id="PS50011"/>
    </source>
</evidence>
<evidence type="ECO:0000256" key="6">
    <source>
        <dbReference type="ARBA" id="ARBA00022840"/>
    </source>
</evidence>
<dbReference type="PROSITE" id="PS00108">
    <property type="entry name" value="PROTEIN_KINASE_ST"/>
    <property type="match status" value="1"/>
</dbReference>
<comment type="catalytic activity">
    <reaction evidence="8">
        <text>L-seryl-[protein] + ATP = O-phospho-L-seryl-[protein] + ADP + H(+)</text>
        <dbReference type="Rhea" id="RHEA:17989"/>
        <dbReference type="Rhea" id="RHEA-COMP:9863"/>
        <dbReference type="Rhea" id="RHEA-COMP:11604"/>
        <dbReference type="ChEBI" id="CHEBI:15378"/>
        <dbReference type="ChEBI" id="CHEBI:29999"/>
        <dbReference type="ChEBI" id="CHEBI:30616"/>
        <dbReference type="ChEBI" id="CHEBI:83421"/>
        <dbReference type="ChEBI" id="CHEBI:456216"/>
        <dbReference type="EC" id="2.7.11.1"/>
    </reaction>
</comment>
<dbReference type="SUPFAM" id="SSF56112">
    <property type="entry name" value="Protein kinase-like (PK-like)"/>
    <property type="match status" value="1"/>
</dbReference>
<keyword evidence="6" id="KW-0067">ATP-binding</keyword>
<dbReference type="Gene3D" id="1.10.510.10">
    <property type="entry name" value="Transferase(Phosphotransferase) domain 1"/>
    <property type="match status" value="1"/>
</dbReference>
<comment type="catalytic activity">
    <reaction evidence="7">
        <text>L-threonyl-[protein] + ATP = O-phospho-L-threonyl-[protein] + ADP + H(+)</text>
        <dbReference type="Rhea" id="RHEA:46608"/>
        <dbReference type="Rhea" id="RHEA-COMP:11060"/>
        <dbReference type="Rhea" id="RHEA-COMP:11605"/>
        <dbReference type="ChEBI" id="CHEBI:15378"/>
        <dbReference type="ChEBI" id="CHEBI:30013"/>
        <dbReference type="ChEBI" id="CHEBI:30616"/>
        <dbReference type="ChEBI" id="CHEBI:61977"/>
        <dbReference type="ChEBI" id="CHEBI:456216"/>
        <dbReference type="EC" id="2.7.11.1"/>
    </reaction>
</comment>
<evidence type="ECO:0000313" key="10">
    <source>
        <dbReference type="EMBL" id="HGG03500.1"/>
    </source>
</evidence>
<evidence type="ECO:0000256" key="4">
    <source>
        <dbReference type="ARBA" id="ARBA00022741"/>
    </source>
</evidence>
<feature type="domain" description="Protein kinase" evidence="9">
    <location>
        <begin position="1"/>
        <end position="266"/>
    </location>
</feature>
<dbReference type="InterPro" id="IPR000719">
    <property type="entry name" value="Prot_kinase_dom"/>
</dbReference>
<dbReference type="EMBL" id="DSPX01000244">
    <property type="protein sequence ID" value="HGG03500.1"/>
    <property type="molecule type" value="Genomic_DNA"/>
</dbReference>
<evidence type="ECO:0000256" key="5">
    <source>
        <dbReference type="ARBA" id="ARBA00022777"/>
    </source>
</evidence>
<evidence type="ECO:0000256" key="3">
    <source>
        <dbReference type="ARBA" id="ARBA00022679"/>
    </source>
</evidence>
<dbReference type="PANTHER" id="PTHR24363:SF0">
    <property type="entry name" value="SERINE_THREONINE KINASE LIKE DOMAIN CONTAINING 1"/>
    <property type="match status" value="1"/>
</dbReference>
<name>A0A7C3ZKG6_9CYAN</name>
<dbReference type="InterPro" id="IPR011009">
    <property type="entry name" value="Kinase-like_dom_sf"/>
</dbReference>
<accession>A0A7C3ZKG6</accession>
<evidence type="ECO:0000256" key="1">
    <source>
        <dbReference type="ARBA" id="ARBA00012513"/>
    </source>
</evidence>
<keyword evidence="3" id="KW-0808">Transferase</keyword>
<sequence>MINSRYQLIQPLRPPNPALPTEIFTVKDWDMTEAERQDIKVMKVLKYTHHPALLRLFKQEARVLMWLRHPAIPQVEPDGYFRCTTREGRHLQCLVMTYLAGENLTQWLARNGPISSDRAWEWLHQLAQILELLHGEGICHRDIKPGNLMVMPDRQLALVDFGSVGCSHSGTTPVGTSGYGAPEQLAGKGVPQSDFFALGRTFVHLLSGKSPIYFAMDMKTGRLLWREVARVSVSLGDVIDQLMAPTISERPKTARGLVELISRRSLSLETISPVSPRDFTPR</sequence>